<reference evidence="3 4" key="1">
    <citation type="submission" date="2018-11" db="EMBL/GenBank/DDBJ databases">
        <authorList>
            <person name="Na S.W."/>
            <person name="Baik M."/>
        </authorList>
    </citation>
    <scope>NUCLEOTIDE SEQUENCE [LARGE SCALE GENOMIC DNA]</scope>
    <source>
        <strain evidence="3 4">E39</strain>
    </source>
</reference>
<dbReference type="InterPro" id="IPR037010">
    <property type="entry name" value="VitB12-dep_Met_synth_activ_sf"/>
</dbReference>
<dbReference type="EMBL" id="CP033459">
    <property type="protein sequence ID" value="QFQ13582.1"/>
    <property type="molecule type" value="Genomic_DNA"/>
</dbReference>
<feature type="domain" description="AdoMet activation" evidence="2">
    <location>
        <begin position="1"/>
        <end position="308"/>
    </location>
</feature>
<name>A0A5P8E9G4_9BACT</name>
<proteinExistence type="predicted"/>
<evidence type="ECO:0000313" key="3">
    <source>
        <dbReference type="EMBL" id="QFQ13582.1"/>
    </source>
</evidence>
<gene>
    <name evidence="3" type="ORF">C7Y71_011520</name>
</gene>
<dbReference type="InterPro" id="IPR004223">
    <property type="entry name" value="VitB12-dep_Met_synth_activ_dom"/>
</dbReference>
<protein>
    <submittedName>
        <fullName evidence="3">5-methyltetrahydrofolate--homocysteine methyltransferase</fullName>
    </submittedName>
</protein>
<dbReference type="OrthoDB" id="9803687at2"/>
<dbReference type="Gene3D" id="1.10.288.10">
    <property type="entry name" value="Cobalamin-dependent Methionine Synthase, domain 2"/>
    <property type="match status" value="1"/>
</dbReference>
<dbReference type="GO" id="GO:0032259">
    <property type="term" value="P:methylation"/>
    <property type="evidence" value="ECO:0007669"/>
    <property type="project" value="UniProtKB-KW"/>
</dbReference>
<dbReference type="Pfam" id="PF02965">
    <property type="entry name" value="Met_synt_B12"/>
    <property type="match status" value="1"/>
</dbReference>
<sequence>MTLHFPLRVLTPYISWSYFFHAWQISARFSKVAEVHDCMSCRQSWINSFEREAERAQAKVALDLYSDALKTIGELDAEGYQAYAQYQIFPAYSDGDDILVNGKRLPFLRQQTARDGAPYLCLADFIRPLGSKLPATLSNGKPSVEGNLGIFASAVDGEMESLHKDDPYKGMLVQTVCDRLAEACTEKMHHFIRTEDWSYAPNEDLSMHDILLEKFQGIRPAVGYPSLPDQSIIFLLDELINMAEIGISLTESGAMQPHASVCGLIFAHPATRYFNIGKITEEQFTDYAKRRGLPLETMRKFLARVTDN</sequence>
<keyword evidence="4" id="KW-1185">Reference proteome</keyword>
<dbReference type="SUPFAM" id="SSF56507">
    <property type="entry name" value="Methionine synthase activation domain-like"/>
    <property type="match status" value="1"/>
</dbReference>
<dbReference type="Gene3D" id="3.10.196.10">
    <property type="entry name" value="Vitamin B12-dependent methionine synthase, activation domain"/>
    <property type="match status" value="1"/>
</dbReference>
<dbReference type="PROSITE" id="PS50974">
    <property type="entry name" value="ADOMET_ACTIVATION"/>
    <property type="match status" value="1"/>
</dbReference>
<dbReference type="PANTHER" id="PTHR45833">
    <property type="entry name" value="METHIONINE SYNTHASE"/>
    <property type="match status" value="1"/>
</dbReference>
<dbReference type="GO" id="GO:0005829">
    <property type="term" value="C:cytosol"/>
    <property type="evidence" value="ECO:0007669"/>
    <property type="project" value="TreeGrafter"/>
</dbReference>
<dbReference type="RefSeq" id="WP_111899087.1">
    <property type="nucleotide sequence ID" value="NZ_CP033459.1"/>
</dbReference>
<evidence type="ECO:0000256" key="1">
    <source>
        <dbReference type="PROSITE-ProRule" id="PRU00346"/>
    </source>
</evidence>
<dbReference type="InterPro" id="IPR050554">
    <property type="entry name" value="Met_Synthase/Corrinoid"/>
</dbReference>
<dbReference type="AlphaFoldDB" id="A0A5P8E9G4"/>
<keyword evidence="1 3" id="KW-0489">Methyltransferase</keyword>
<evidence type="ECO:0000313" key="4">
    <source>
        <dbReference type="Proteomes" id="UP000249375"/>
    </source>
</evidence>
<accession>A0A5P8E9G4</accession>
<dbReference type="KEGG" id="alq:C7Y71_011520"/>
<dbReference type="Proteomes" id="UP000249375">
    <property type="component" value="Chromosome"/>
</dbReference>
<evidence type="ECO:0000259" key="2">
    <source>
        <dbReference type="PROSITE" id="PS50974"/>
    </source>
</evidence>
<dbReference type="GO" id="GO:0008705">
    <property type="term" value="F:methionine synthase activity"/>
    <property type="evidence" value="ECO:0007669"/>
    <property type="project" value="InterPro"/>
</dbReference>
<organism evidence="3 4">
    <name type="scientific">Pseudoprevotella muciniphila</name>
    <dbReference type="NCBI Taxonomy" id="2133944"/>
    <lineage>
        <taxon>Bacteria</taxon>
        <taxon>Pseudomonadati</taxon>
        <taxon>Bacteroidota</taxon>
        <taxon>Bacteroidia</taxon>
        <taxon>Bacteroidales</taxon>
        <taxon>Prevotellaceae</taxon>
        <taxon>Pseudoprevotella</taxon>
    </lineage>
</organism>
<keyword evidence="1 3" id="KW-0808">Transferase</keyword>